<protein>
    <submittedName>
        <fullName evidence="1">Cysteine-rich CWC family protein</fullName>
    </submittedName>
</protein>
<keyword evidence="2" id="KW-1185">Reference proteome</keyword>
<proteinExistence type="predicted"/>
<evidence type="ECO:0000313" key="2">
    <source>
        <dbReference type="Proteomes" id="UP001557484"/>
    </source>
</evidence>
<sequence length="68" mass="7417">MSITSPASHFDPKRCPLCEQDNQCAVAAGNESSNCWCMAVKIDQQAKNRANTGDCEKRCLCQQCGSSF</sequence>
<name>A0ABV3TTM0_9GAMM</name>
<dbReference type="RefSeq" id="WP_368375054.1">
    <property type="nucleotide sequence ID" value="NZ_JBFRYB010000001.1"/>
</dbReference>
<accession>A0ABV3TTM0</accession>
<comment type="caution">
    <text evidence="1">The sequence shown here is derived from an EMBL/GenBank/DDBJ whole genome shotgun (WGS) entry which is preliminary data.</text>
</comment>
<dbReference type="EMBL" id="JBFRYB010000001">
    <property type="protein sequence ID" value="MEX1664938.1"/>
    <property type="molecule type" value="Genomic_DNA"/>
</dbReference>
<reference evidence="1 2" key="1">
    <citation type="journal article" date="2011" name="Int. J. Syst. Evol. Microbiol.">
        <title>Zhongshania antarctica gen. nov., sp. nov. and Zhongshania guokunii sp. nov., gammaproteobacteria respectively isolated from coastal attached (fast) ice and surface seawater of the Antarctic.</title>
        <authorList>
            <person name="Li H.J."/>
            <person name="Zhang X.Y."/>
            <person name="Chen C.X."/>
            <person name="Zhang Y.J."/>
            <person name="Gao Z.M."/>
            <person name="Yu Y."/>
            <person name="Chen X.L."/>
            <person name="Chen B."/>
            <person name="Zhang Y.Z."/>
        </authorList>
    </citation>
    <scope>NUCLEOTIDE SEQUENCE [LARGE SCALE GENOMIC DNA]</scope>
    <source>
        <strain evidence="1 2">R06B22</strain>
    </source>
</reference>
<dbReference type="Pfam" id="PF14375">
    <property type="entry name" value="Cys_rich_CWC"/>
    <property type="match status" value="1"/>
</dbReference>
<dbReference type="Proteomes" id="UP001557484">
    <property type="component" value="Unassembled WGS sequence"/>
</dbReference>
<evidence type="ECO:0000313" key="1">
    <source>
        <dbReference type="EMBL" id="MEX1664938.1"/>
    </source>
</evidence>
<dbReference type="InterPro" id="IPR032720">
    <property type="entry name" value="Cys_rich_CWC"/>
</dbReference>
<gene>
    <name evidence="1" type="ORF">AB4875_05530</name>
</gene>
<organism evidence="1 2">
    <name type="scientific">Zhongshania arctica</name>
    <dbReference type="NCBI Taxonomy" id="3238302"/>
    <lineage>
        <taxon>Bacteria</taxon>
        <taxon>Pseudomonadati</taxon>
        <taxon>Pseudomonadota</taxon>
        <taxon>Gammaproteobacteria</taxon>
        <taxon>Cellvibrionales</taxon>
        <taxon>Spongiibacteraceae</taxon>
        <taxon>Zhongshania</taxon>
    </lineage>
</organism>